<dbReference type="InterPro" id="IPR048503">
    <property type="entry name" value="NamZ_C"/>
</dbReference>
<sequence>MVVKLGIDNIDENIDIFRDKKVGLITNPSGIDSNFMSTIDILNRKTNLTTLFSVEHGIRGNISAGDNIRDEIDVITGLPVYSLYGKNKKPTSNMLNNIDILAYDIQDVGARFYTYINTLAYAMEACAKNNKTFVVFDRPNPLGGNQVQGIYLNKDYSSLVGKYPIVQRYGLTIGEYANFINKEFKINCDLKVISMTNWSRDMYYDETNLKTWVMPSPNIPTLDSALAYIGTCLFEGTNVSEGRGTTKPFEIIGAPWINSLNFANDLNNLNLTGVKFRPISFKPTSSKYSKDDGVLNDKECGGVQIHITDRKTVNPVKIGVAMVITLKNKYKNEFKFTSNNFIDNLYGDKSLREDQKSIEEFFKIIDRESELFKKQIKKYYIY</sequence>
<feature type="domain" description="Peptidoglycan beta-N-acetylmuramidase NamZ N-terminal" evidence="1">
    <location>
        <begin position="22"/>
        <end position="222"/>
    </location>
</feature>
<evidence type="ECO:0000259" key="1">
    <source>
        <dbReference type="Pfam" id="PF07075"/>
    </source>
</evidence>
<gene>
    <name evidence="3" type="ORF">GBZ86_12980</name>
</gene>
<dbReference type="Gene3D" id="3.90.1150.140">
    <property type="match status" value="1"/>
</dbReference>
<keyword evidence="4" id="KW-1185">Reference proteome</keyword>
<dbReference type="Gene3D" id="3.40.50.12170">
    <property type="entry name" value="Uncharacterised protein PF07075, DUF1343"/>
    <property type="match status" value="1"/>
</dbReference>
<organism evidence="3 4">
    <name type="scientific">Clostridium tarantellae</name>
    <dbReference type="NCBI Taxonomy" id="39493"/>
    <lineage>
        <taxon>Bacteria</taxon>
        <taxon>Bacillati</taxon>
        <taxon>Bacillota</taxon>
        <taxon>Clostridia</taxon>
        <taxon>Eubacteriales</taxon>
        <taxon>Clostridiaceae</taxon>
        <taxon>Clostridium</taxon>
    </lineage>
</organism>
<dbReference type="EMBL" id="WHJC01000269">
    <property type="protein sequence ID" value="MPQ44651.1"/>
    <property type="molecule type" value="Genomic_DNA"/>
</dbReference>
<accession>A0A6I1MUY1</accession>
<dbReference type="Pfam" id="PF20732">
    <property type="entry name" value="NamZ_C"/>
    <property type="match status" value="1"/>
</dbReference>
<evidence type="ECO:0000259" key="2">
    <source>
        <dbReference type="Pfam" id="PF20732"/>
    </source>
</evidence>
<dbReference type="Proteomes" id="UP000430345">
    <property type="component" value="Unassembled WGS sequence"/>
</dbReference>
<protein>
    <submittedName>
        <fullName evidence="3">DUF1343 domain-containing protein</fullName>
    </submittedName>
</protein>
<evidence type="ECO:0000313" key="4">
    <source>
        <dbReference type="Proteomes" id="UP000430345"/>
    </source>
</evidence>
<comment type="caution">
    <text evidence="3">The sequence shown here is derived from an EMBL/GenBank/DDBJ whole genome shotgun (WGS) entry which is preliminary data.</text>
</comment>
<dbReference type="Pfam" id="PF07075">
    <property type="entry name" value="NamZ_N"/>
    <property type="match status" value="1"/>
</dbReference>
<dbReference type="InterPro" id="IPR048502">
    <property type="entry name" value="NamZ_N"/>
</dbReference>
<feature type="domain" description="Peptidoglycan beta-N-acetylmuramidase NamZ C-terminal" evidence="2">
    <location>
        <begin position="227"/>
        <end position="382"/>
    </location>
</feature>
<dbReference type="PANTHER" id="PTHR42915">
    <property type="entry name" value="HYPOTHETICAL 460 KDA PROTEIN IN FEUA-SIGW INTERGENIC REGION [PRECURSOR]"/>
    <property type="match status" value="1"/>
</dbReference>
<dbReference type="PANTHER" id="PTHR42915:SF1">
    <property type="entry name" value="PEPTIDOGLYCAN BETA-N-ACETYLMURAMIDASE NAMZ"/>
    <property type="match status" value="1"/>
</dbReference>
<name>A0A6I1MUY1_9CLOT</name>
<proteinExistence type="predicted"/>
<dbReference type="AlphaFoldDB" id="A0A6I1MUY1"/>
<dbReference type="PIRSF" id="PIRSF016719">
    <property type="entry name" value="UCP016719"/>
    <property type="match status" value="1"/>
</dbReference>
<dbReference type="OrthoDB" id="9801061at2"/>
<evidence type="ECO:0000313" key="3">
    <source>
        <dbReference type="EMBL" id="MPQ44651.1"/>
    </source>
</evidence>
<reference evidence="3 4" key="1">
    <citation type="submission" date="2019-10" db="EMBL/GenBank/DDBJ databases">
        <title>The Genome Sequence of Clostridium tarantellae Isolated from Fish Brain.</title>
        <authorList>
            <person name="Bano L."/>
            <person name="Kiel M."/>
            <person name="Sales G."/>
            <person name="Doxey A.C."/>
            <person name="Mansfield M.J."/>
            <person name="Schiavone M."/>
            <person name="Rossetto O."/>
            <person name="Pirazzini M."/>
            <person name="Dobrindt U."/>
            <person name="Montecucco C."/>
        </authorList>
    </citation>
    <scope>NUCLEOTIDE SEQUENCE [LARGE SCALE GENOMIC DNA]</scope>
    <source>
        <strain evidence="3 4">DSM 3997</strain>
    </source>
</reference>
<dbReference type="GO" id="GO:0033922">
    <property type="term" value="F:peptidoglycan beta-N-acetylmuramidase activity"/>
    <property type="evidence" value="ECO:0007669"/>
    <property type="project" value="InterPro"/>
</dbReference>
<dbReference type="InterPro" id="IPR008302">
    <property type="entry name" value="NamZ"/>
</dbReference>